<accession>A0A0A0J997</accession>
<dbReference type="EMBL" id="AVPJ01000008">
    <property type="protein sequence ID" value="KGN32186.1"/>
    <property type="molecule type" value="Genomic_DNA"/>
</dbReference>
<organism evidence="1 2">
    <name type="scientific">Knoellia sinensis KCTC 19936</name>
    <dbReference type="NCBI Taxonomy" id="1385520"/>
    <lineage>
        <taxon>Bacteria</taxon>
        <taxon>Bacillati</taxon>
        <taxon>Actinomycetota</taxon>
        <taxon>Actinomycetes</taxon>
        <taxon>Micrococcales</taxon>
        <taxon>Intrasporangiaceae</taxon>
        <taxon>Knoellia</taxon>
    </lineage>
</organism>
<dbReference type="AlphaFoldDB" id="A0A0A0J997"/>
<proteinExistence type="predicted"/>
<reference evidence="1 2" key="1">
    <citation type="submission" date="2013-08" db="EMBL/GenBank/DDBJ databases">
        <title>The genome sequence of Knoellia sinensis.</title>
        <authorList>
            <person name="Zhu W."/>
            <person name="Wang G."/>
        </authorList>
    </citation>
    <scope>NUCLEOTIDE SEQUENCE [LARGE SCALE GENOMIC DNA]</scope>
    <source>
        <strain evidence="1 2">KCTC 19936</strain>
    </source>
</reference>
<evidence type="ECO:0000313" key="2">
    <source>
        <dbReference type="Proteomes" id="UP000030002"/>
    </source>
</evidence>
<comment type="caution">
    <text evidence="1">The sequence shown here is derived from an EMBL/GenBank/DDBJ whole genome shotgun (WGS) entry which is preliminary data.</text>
</comment>
<keyword evidence="2" id="KW-1185">Reference proteome</keyword>
<gene>
    <name evidence="1" type="ORF">N802_11040</name>
</gene>
<name>A0A0A0J997_9MICO</name>
<sequence>MECVDRAALVGRGLGRALVDDLVGCPRPLGRLAIRRASWLGRGVWQTACSTAVADRA</sequence>
<dbReference type="Proteomes" id="UP000030002">
    <property type="component" value="Unassembled WGS sequence"/>
</dbReference>
<dbReference type="STRING" id="1385520.N802_11040"/>
<evidence type="ECO:0000313" key="1">
    <source>
        <dbReference type="EMBL" id="KGN32186.1"/>
    </source>
</evidence>
<protein>
    <submittedName>
        <fullName evidence="1">Uncharacterized protein</fullName>
    </submittedName>
</protein>